<reference evidence="2" key="1">
    <citation type="submission" date="2018-08" db="EMBL/GenBank/DDBJ databases">
        <title>A genome reference for cultivated species of the human gut microbiota.</title>
        <authorList>
            <person name="Zou Y."/>
            <person name="Xue W."/>
            <person name="Luo G."/>
        </authorList>
    </citation>
    <scope>NUCLEOTIDE SEQUENCE [LARGE SCALE GENOMIC DNA]</scope>
    <source>
        <strain evidence="2">TF05-5AC</strain>
    </source>
</reference>
<evidence type="ECO:0000313" key="3">
    <source>
        <dbReference type="Proteomes" id="UP000260812"/>
    </source>
</evidence>
<dbReference type="GeneID" id="97989919"/>
<feature type="transmembrane region" description="Helical" evidence="1">
    <location>
        <begin position="95"/>
        <end position="116"/>
    </location>
</feature>
<feature type="transmembrane region" description="Helical" evidence="1">
    <location>
        <begin position="40"/>
        <end position="58"/>
    </location>
</feature>
<keyword evidence="3" id="KW-1185">Reference proteome</keyword>
<evidence type="ECO:0008006" key="4">
    <source>
        <dbReference type="Google" id="ProtNLM"/>
    </source>
</evidence>
<evidence type="ECO:0000313" key="2">
    <source>
        <dbReference type="EMBL" id="RGE56358.1"/>
    </source>
</evidence>
<keyword evidence="1" id="KW-0812">Transmembrane</keyword>
<dbReference type="RefSeq" id="WP_117545575.1">
    <property type="nucleotide sequence ID" value="NZ_JBKUNB010000007.1"/>
</dbReference>
<accession>A0A3E3HWZ7</accession>
<keyword evidence="1" id="KW-0472">Membrane</keyword>
<gene>
    <name evidence="2" type="ORF">DXC51_24460</name>
</gene>
<protein>
    <recommendedName>
        <fullName evidence="4">DUF3021 family protein</fullName>
    </recommendedName>
</protein>
<proteinExistence type="predicted"/>
<name>A0A3E3HWZ7_9FIRM</name>
<feature type="transmembrane region" description="Helical" evidence="1">
    <location>
        <begin position="70"/>
        <end position="89"/>
    </location>
</feature>
<dbReference type="Proteomes" id="UP000260812">
    <property type="component" value="Unassembled WGS sequence"/>
</dbReference>
<organism evidence="2 3">
    <name type="scientific">Eisenbergiella massiliensis</name>
    <dbReference type="NCBI Taxonomy" id="1720294"/>
    <lineage>
        <taxon>Bacteria</taxon>
        <taxon>Bacillati</taxon>
        <taxon>Bacillota</taxon>
        <taxon>Clostridia</taxon>
        <taxon>Lachnospirales</taxon>
        <taxon>Lachnospiraceae</taxon>
        <taxon>Eisenbergiella</taxon>
    </lineage>
</organism>
<dbReference type="AlphaFoldDB" id="A0A3E3HWZ7"/>
<keyword evidence="1" id="KW-1133">Transmembrane helix</keyword>
<dbReference type="EMBL" id="QVLV01000026">
    <property type="protein sequence ID" value="RGE56358.1"/>
    <property type="molecule type" value="Genomic_DNA"/>
</dbReference>
<sequence>MKNFLTVRVPSTCICFTLLLLANAALNLLSGIDTEGYDFTVLVLFLIILLCQGVDIALDHVEFRTWKQYCITESLILYVVNLAVFRIIFWHSFSARQLIIFTLIFLVIVTAVFSYFRKLQRMQVDEINALIAKMQSDAPRQ</sequence>
<comment type="caution">
    <text evidence="2">The sequence shown here is derived from an EMBL/GenBank/DDBJ whole genome shotgun (WGS) entry which is preliminary data.</text>
</comment>
<evidence type="ECO:0000256" key="1">
    <source>
        <dbReference type="SAM" id="Phobius"/>
    </source>
</evidence>